<feature type="compositionally biased region" description="Basic residues" evidence="1">
    <location>
        <begin position="22"/>
        <end position="36"/>
    </location>
</feature>
<feature type="region of interest" description="Disordered" evidence="1">
    <location>
        <begin position="1"/>
        <end position="50"/>
    </location>
</feature>
<proteinExistence type="predicted"/>
<gene>
    <name evidence="2" type="ORF">RFI_13778</name>
</gene>
<keyword evidence="3" id="KW-1185">Reference proteome</keyword>
<protein>
    <submittedName>
        <fullName evidence="2">Uncharacterized protein</fullName>
    </submittedName>
</protein>
<accession>X6NCC7</accession>
<dbReference type="AlphaFoldDB" id="X6NCC7"/>
<name>X6NCC7_RETFI</name>
<comment type="caution">
    <text evidence="2">The sequence shown here is derived from an EMBL/GenBank/DDBJ whole genome shotgun (WGS) entry which is preliminary data.</text>
</comment>
<evidence type="ECO:0000313" key="3">
    <source>
        <dbReference type="Proteomes" id="UP000023152"/>
    </source>
</evidence>
<sequence>MSMEIEKDCKVDKDEKRDKRMLTQKKKNKNAMKKSKKQTERKPNLMNEHNDDLREALIDLLKKGSIGKEEIVDMVHDSSVLPQLEERLDVIRAEDIDTSEDESSSETDNDKVVCFYFYFYVSQKSNLIFNQQKKQNDEYDPSIICSEGNEYWDPHNIELLFEEVSDLSRGGPGGQFTERFMIS</sequence>
<evidence type="ECO:0000256" key="1">
    <source>
        <dbReference type="SAM" id="MobiDB-lite"/>
    </source>
</evidence>
<reference evidence="2 3" key="1">
    <citation type="journal article" date="2013" name="Curr. Biol.">
        <title>The Genome of the Foraminiferan Reticulomyxa filosa.</title>
        <authorList>
            <person name="Glockner G."/>
            <person name="Hulsmann N."/>
            <person name="Schleicher M."/>
            <person name="Noegel A.A."/>
            <person name="Eichinger L."/>
            <person name="Gallinger C."/>
            <person name="Pawlowski J."/>
            <person name="Sierra R."/>
            <person name="Euteneuer U."/>
            <person name="Pillet L."/>
            <person name="Moustafa A."/>
            <person name="Platzer M."/>
            <person name="Groth M."/>
            <person name="Szafranski K."/>
            <person name="Schliwa M."/>
        </authorList>
    </citation>
    <scope>NUCLEOTIDE SEQUENCE [LARGE SCALE GENOMIC DNA]</scope>
</reference>
<organism evidence="2 3">
    <name type="scientific">Reticulomyxa filosa</name>
    <dbReference type="NCBI Taxonomy" id="46433"/>
    <lineage>
        <taxon>Eukaryota</taxon>
        <taxon>Sar</taxon>
        <taxon>Rhizaria</taxon>
        <taxon>Retaria</taxon>
        <taxon>Foraminifera</taxon>
        <taxon>Monothalamids</taxon>
        <taxon>Reticulomyxidae</taxon>
        <taxon>Reticulomyxa</taxon>
    </lineage>
</organism>
<dbReference type="Proteomes" id="UP000023152">
    <property type="component" value="Unassembled WGS sequence"/>
</dbReference>
<dbReference type="EMBL" id="ASPP01009977">
    <property type="protein sequence ID" value="ETO23404.1"/>
    <property type="molecule type" value="Genomic_DNA"/>
</dbReference>
<evidence type="ECO:0000313" key="2">
    <source>
        <dbReference type="EMBL" id="ETO23404.1"/>
    </source>
</evidence>
<feature type="compositionally biased region" description="Basic and acidic residues" evidence="1">
    <location>
        <begin position="37"/>
        <end position="50"/>
    </location>
</feature>
<feature type="compositionally biased region" description="Basic and acidic residues" evidence="1">
    <location>
        <begin position="1"/>
        <end position="21"/>
    </location>
</feature>
<feature type="non-terminal residue" evidence="2">
    <location>
        <position position="183"/>
    </location>
</feature>